<keyword evidence="3" id="KW-1185">Reference proteome</keyword>
<accession>A0A225VUF7</accession>
<sequence>MNFFRTRLSYTRFRMRLNALLDDITKNGILGKVAALVYVVEFQRGPHAHILINLKDHWKPRSSSDYDKFVSAGILDTELFPERHATVTTCMSHGPCGRGIISPAPEKTEYVPNDFVTISWMKRDICTTTCAKGKITQPLILGNEGGAMVMMKIIPRNNVSMKLSSTWMQGTYRPLKHAGQFSNMRCKTNMIISNDCLSTMKANSTYVSLPMLEFRILNSPGTDITRRLLYHEVPNHFVWVKVGYRYVWQPRQRGGDKAIGRLISMSPRDISRPKSFEDFKTVDGVVMESYKAADLSLGFLEYDEEIHRCLMEASAFQMPRKLSHLFCGFVGLL</sequence>
<keyword evidence="2" id="KW-0547">Nucleotide-binding</keyword>
<keyword evidence="2" id="KW-0067">ATP-binding</keyword>
<keyword evidence="2" id="KW-0378">Hydrolase</keyword>
<dbReference type="Proteomes" id="UP000198211">
    <property type="component" value="Unassembled WGS sequence"/>
</dbReference>
<name>A0A225VUF7_9STRA</name>
<reference evidence="3" key="1">
    <citation type="submission" date="2017-03" db="EMBL/GenBank/DDBJ databases">
        <title>Phytopthora megakarya and P. palmivora, two closely related causual agents of cacao black pod achieved similar genome size and gene model numbers by different mechanisms.</title>
        <authorList>
            <person name="Ali S."/>
            <person name="Shao J."/>
            <person name="Larry D.J."/>
            <person name="Kronmiller B."/>
            <person name="Shen D."/>
            <person name="Strem M.D."/>
            <person name="Melnick R.L."/>
            <person name="Guiltinan M.J."/>
            <person name="Tyler B.M."/>
            <person name="Meinhardt L.W."/>
            <person name="Bailey B.A."/>
        </authorList>
    </citation>
    <scope>NUCLEOTIDE SEQUENCE [LARGE SCALE GENOMIC DNA]</scope>
    <source>
        <strain evidence="3">zdho120</strain>
    </source>
</reference>
<proteinExistence type="predicted"/>
<feature type="domain" description="Helitron helicase-like" evidence="1">
    <location>
        <begin position="12"/>
        <end position="52"/>
    </location>
</feature>
<dbReference type="OrthoDB" id="128836at2759"/>
<comment type="caution">
    <text evidence="2">The sequence shown here is derived from an EMBL/GenBank/DDBJ whole genome shotgun (WGS) entry which is preliminary data.</text>
</comment>
<protein>
    <submittedName>
        <fullName evidence="2">Helitron helicase</fullName>
    </submittedName>
</protein>
<dbReference type="AlphaFoldDB" id="A0A225VUF7"/>
<dbReference type="STRING" id="4795.A0A225VUF7"/>
<evidence type="ECO:0000313" key="3">
    <source>
        <dbReference type="Proteomes" id="UP000198211"/>
    </source>
</evidence>
<gene>
    <name evidence="2" type="ORF">PHMEG_00018631</name>
</gene>
<dbReference type="GO" id="GO:0004386">
    <property type="term" value="F:helicase activity"/>
    <property type="evidence" value="ECO:0007669"/>
    <property type="project" value="UniProtKB-KW"/>
</dbReference>
<evidence type="ECO:0000313" key="2">
    <source>
        <dbReference type="EMBL" id="OWZ08774.1"/>
    </source>
</evidence>
<organism evidence="2 3">
    <name type="scientific">Phytophthora megakarya</name>
    <dbReference type="NCBI Taxonomy" id="4795"/>
    <lineage>
        <taxon>Eukaryota</taxon>
        <taxon>Sar</taxon>
        <taxon>Stramenopiles</taxon>
        <taxon>Oomycota</taxon>
        <taxon>Peronosporomycetes</taxon>
        <taxon>Peronosporales</taxon>
        <taxon>Peronosporaceae</taxon>
        <taxon>Phytophthora</taxon>
    </lineage>
</organism>
<keyword evidence="2" id="KW-0347">Helicase</keyword>
<dbReference type="EMBL" id="NBNE01003027">
    <property type="protein sequence ID" value="OWZ08774.1"/>
    <property type="molecule type" value="Genomic_DNA"/>
</dbReference>
<dbReference type="Pfam" id="PF14214">
    <property type="entry name" value="Helitron_like_N"/>
    <property type="match status" value="1"/>
</dbReference>
<evidence type="ECO:0000259" key="1">
    <source>
        <dbReference type="Pfam" id="PF14214"/>
    </source>
</evidence>
<dbReference type="InterPro" id="IPR025476">
    <property type="entry name" value="Helitron_helicase-like"/>
</dbReference>